<feature type="domain" description="Transposase IS30-like HTH" evidence="1">
    <location>
        <begin position="5"/>
        <end position="38"/>
    </location>
</feature>
<evidence type="ECO:0000313" key="3">
    <source>
        <dbReference type="Proteomes" id="UP000586976"/>
    </source>
</evidence>
<name>A0A7W2HKD9_9ACTN</name>
<dbReference type="Pfam" id="PF13936">
    <property type="entry name" value="HTH_38"/>
    <property type="match status" value="1"/>
</dbReference>
<organism evidence="2 3">
    <name type="scientific">Streptomyces himalayensis subsp. aureolus</name>
    <dbReference type="NCBI Taxonomy" id="2758039"/>
    <lineage>
        <taxon>Bacteria</taxon>
        <taxon>Bacillati</taxon>
        <taxon>Actinomycetota</taxon>
        <taxon>Actinomycetes</taxon>
        <taxon>Kitasatosporales</taxon>
        <taxon>Streptomycetaceae</taxon>
        <taxon>Streptomyces</taxon>
        <taxon>Streptomyces himalayensis</taxon>
    </lineage>
</organism>
<dbReference type="Proteomes" id="UP000586976">
    <property type="component" value="Unassembled WGS sequence"/>
</dbReference>
<sequence>MPEHRRIASLCERGLTIREIAARLGRAPSTVSRELRRNSRPHDNGVYDADLAHHRCRERAGVRAAPSWPWIPS</sequence>
<keyword evidence="3" id="KW-1185">Reference proteome</keyword>
<evidence type="ECO:0000313" key="2">
    <source>
        <dbReference type="EMBL" id="MBA4867061.1"/>
    </source>
</evidence>
<dbReference type="GO" id="GO:0032196">
    <property type="term" value="P:transposition"/>
    <property type="evidence" value="ECO:0007669"/>
    <property type="project" value="TreeGrafter"/>
</dbReference>
<protein>
    <submittedName>
        <fullName evidence="2">Helix-turn-helix domain-containing protein</fullName>
    </submittedName>
</protein>
<dbReference type="EMBL" id="JACEQY010000088">
    <property type="protein sequence ID" value="MBA4867061.1"/>
    <property type="molecule type" value="Genomic_DNA"/>
</dbReference>
<dbReference type="RefSeq" id="WP_181868393.1">
    <property type="nucleotide sequence ID" value="NZ_JACEQY010000088.1"/>
</dbReference>
<evidence type="ECO:0000259" key="1">
    <source>
        <dbReference type="Pfam" id="PF13936"/>
    </source>
</evidence>
<dbReference type="InterPro" id="IPR036388">
    <property type="entry name" value="WH-like_DNA-bd_sf"/>
</dbReference>
<comment type="caution">
    <text evidence="2">The sequence shown here is derived from an EMBL/GenBank/DDBJ whole genome shotgun (WGS) entry which is preliminary data.</text>
</comment>
<dbReference type="PANTHER" id="PTHR10948">
    <property type="entry name" value="TRANSPOSASE"/>
    <property type="match status" value="1"/>
</dbReference>
<proteinExistence type="predicted"/>
<dbReference type="GO" id="GO:0005829">
    <property type="term" value="C:cytosol"/>
    <property type="evidence" value="ECO:0007669"/>
    <property type="project" value="TreeGrafter"/>
</dbReference>
<reference evidence="2 3" key="1">
    <citation type="submission" date="2020-07" db="EMBL/GenBank/DDBJ databases">
        <title>Streptomyces isolated from Indian soil.</title>
        <authorList>
            <person name="Mandal S."/>
            <person name="Maiti P.K."/>
        </authorList>
    </citation>
    <scope>NUCLEOTIDE SEQUENCE [LARGE SCALE GENOMIC DNA]</scope>
    <source>
        <strain evidence="2 3">PSKA54</strain>
    </source>
</reference>
<gene>
    <name evidence="2" type="ORF">H1V43_38410</name>
</gene>
<accession>A0A7W2HKD9</accession>
<dbReference type="PANTHER" id="PTHR10948:SF23">
    <property type="entry name" value="TRANSPOSASE INSI FOR INSERTION SEQUENCE ELEMENT IS30A-RELATED"/>
    <property type="match status" value="1"/>
</dbReference>
<dbReference type="InterPro" id="IPR051917">
    <property type="entry name" value="Transposase-Integrase"/>
</dbReference>
<dbReference type="AlphaFoldDB" id="A0A7W2HKD9"/>
<dbReference type="Gene3D" id="1.10.10.10">
    <property type="entry name" value="Winged helix-like DNA-binding domain superfamily/Winged helix DNA-binding domain"/>
    <property type="match status" value="1"/>
</dbReference>
<dbReference type="GO" id="GO:0004803">
    <property type="term" value="F:transposase activity"/>
    <property type="evidence" value="ECO:0007669"/>
    <property type="project" value="TreeGrafter"/>
</dbReference>
<dbReference type="InterPro" id="IPR025246">
    <property type="entry name" value="IS30-like_HTH"/>
</dbReference>